<dbReference type="Pfam" id="PF03796">
    <property type="entry name" value="DnaB_C"/>
    <property type="match status" value="1"/>
</dbReference>
<feature type="domain" description="SF4 helicase" evidence="1">
    <location>
        <begin position="337"/>
        <end position="609"/>
    </location>
</feature>
<comment type="caution">
    <text evidence="2">The sequence shown here is derived from an EMBL/GenBank/DDBJ whole genome shotgun (WGS) entry which is preliminary data.</text>
</comment>
<dbReference type="SMART" id="SM00400">
    <property type="entry name" value="ZnF_CHCC"/>
    <property type="match status" value="1"/>
</dbReference>
<dbReference type="CDD" id="cd01029">
    <property type="entry name" value="TOPRIM_primases"/>
    <property type="match status" value="1"/>
</dbReference>
<dbReference type="SUPFAM" id="SSF56731">
    <property type="entry name" value="DNA primase core"/>
    <property type="match status" value="1"/>
</dbReference>
<name>A0A414SKP2_9FIRM</name>
<sequence>MIVDRKLIEKAKEKLGNQNAFIMAELLELEDFDEKNLKSCCPYHDEDTPSFIYNPKNYSMHCFSCNKTVDIIDVLMGKGKTFLESVQFLFDKAGIECSFGEQNVKTKHNYRYPHEEPINDKPNVVDYFGKRGISKNVLDYLDVREDNHGNAVFNFYDTNDVLTMVKYRPSHTVEKHSGQPKTWCQKDSDTAPLLFNMNRVNTSKPLLCTEGEIDCASAIEAGYLNTVSVPLGAGNLHWIEENWDWLDTFDDIIIWSDNDAAGEKMRKECIYRLGTWRTKYIVTPEYYEKEDGRKIPLKDINDCLQIGGKQFVMDLISAAKDVPVKSVVDYSEIEELDVSQMDGVQTGIKPLDNELGKLFYGTLTILSGRPGSGKTSLIDQAIAMTIDNGSPTFLYSKELPERLSANWFNTIIAGRRNMVEKHNSSGKKYYVVPYDTQKKMQQYYNKKLFIYKDEESNDFEAVLKSAEECVRKFGCKLIVLDNLMMLDLKCNESDKNTAQTNLINLLIKFAVKFNVAVVLIAHPRKTQDSNSDIEMYDIAGSSNIINLAMRSIGLRRVSKKEKEDPKCKWHKYDVVLTVMKDRMFGKSDVQIGLWYDLVSRRFYTDYAEYDKQFAWDDNYYIDKLEYVDRGRVDPEDEFPDK</sequence>
<gene>
    <name evidence="2" type="ORF">DW272_02760</name>
</gene>
<dbReference type="InterPro" id="IPR003593">
    <property type="entry name" value="AAA+_ATPase"/>
</dbReference>
<dbReference type="GO" id="GO:0005524">
    <property type="term" value="F:ATP binding"/>
    <property type="evidence" value="ECO:0007669"/>
    <property type="project" value="InterPro"/>
</dbReference>
<dbReference type="SMART" id="SM00382">
    <property type="entry name" value="AAA"/>
    <property type="match status" value="1"/>
</dbReference>
<evidence type="ECO:0000259" key="1">
    <source>
        <dbReference type="PROSITE" id="PS51199"/>
    </source>
</evidence>
<dbReference type="SUPFAM" id="SSF57783">
    <property type="entry name" value="Zinc beta-ribbon"/>
    <property type="match status" value="1"/>
</dbReference>
<dbReference type="Proteomes" id="UP000284220">
    <property type="component" value="Unassembled WGS sequence"/>
</dbReference>
<dbReference type="GO" id="GO:0008270">
    <property type="term" value="F:zinc ion binding"/>
    <property type="evidence" value="ECO:0007669"/>
    <property type="project" value="InterPro"/>
</dbReference>
<dbReference type="Pfam" id="PF01807">
    <property type="entry name" value="Zn_ribbon_DnaG"/>
    <property type="match status" value="1"/>
</dbReference>
<dbReference type="InterPro" id="IPR034154">
    <property type="entry name" value="TOPRIM_DnaG/twinkle"/>
</dbReference>
<dbReference type="PANTHER" id="PTHR12873:SF0">
    <property type="entry name" value="TWINKLE MTDNA HELICASE"/>
    <property type="match status" value="1"/>
</dbReference>
<reference evidence="2 3" key="1">
    <citation type="submission" date="2018-08" db="EMBL/GenBank/DDBJ databases">
        <title>A genome reference for cultivated species of the human gut microbiota.</title>
        <authorList>
            <person name="Zou Y."/>
            <person name="Xue W."/>
            <person name="Luo G."/>
        </authorList>
    </citation>
    <scope>NUCLEOTIDE SEQUENCE [LARGE SCALE GENOMIC DNA]</scope>
    <source>
        <strain evidence="2 3">AM22-9LB</strain>
    </source>
</reference>
<dbReference type="SUPFAM" id="SSF52540">
    <property type="entry name" value="P-loop containing nucleoside triphosphate hydrolases"/>
    <property type="match status" value="1"/>
</dbReference>
<dbReference type="InterPro" id="IPR027032">
    <property type="entry name" value="Twinkle-like"/>
</dbReference>
<protein>
    <recommendedName>
        <fullName evidence="1">SF4 helicase domain-containing protein</fullName>
    </recommendedName>
</protein>
<accession>A0A414SKP2</accession>
<dbReference type="Gene3D" id="3.40.1360.10">
    <property type="match status" value="1"/>
</dbReference>
<dbReference type="AlphaFoldDB" id="A0A414SKP2"/>
<dbReference type="InterPro" id="IPR036977">
    <property type="entry name" value="DNA_primase_Znf_CHC2"/>
</dbReference>
<dbReference type="PANTHER" id="PTHR12873">
    <property type="entry name" value="T7-LIKE MITOCHONDRIAL DNA HELICASE"/>
    <property type="match status" value="1"/>
</dbReference>
<dbReference type="GO" id="GO:0006260">
    <property type="term" value="P:DNA replication"/>
    <property type="evidence" value="ECO:0007669"/>
    <property type="project" value="InterPro"/>
</dbReference>
<proteinExistence type="predicted"/>
<dbReference type="RefSeq" id="WP_118197467.1">
    <property type="nucleotide sequence ID" value="NZ_QRHZ01000001.1"/>
</dbReference>
<dbReference type="PROSITE" id="PS51199">
    <property type="entry name" value="SF4_HELICASE"/>
    <property type="match status" value="1"/>
</dbReference>
<dbReference type="InterPro" id="IPR007694">
    <property type="entry name" value="DNA_helicase_DnaB-like_C"/>
</dbReference>
<dbReference type="InterPro" id="IPR027417">
    <property type="entry name" value="P-loop_NTPase"/>
</dbReference>
<dbReference type="Pfam" id="PF13155">
    <property type="entry name" value="Toprim_2"/>
    <property type="match status" value="1"/>
</dbReference>
<dbReference type="GO" id="GO:0003697">
    <property type="term" value="F:single-stranded DNA binding"/>
    <property type="evidence" value="ECO:0007669"/>
    <property type="project" value="InterPro"/>
</dbReference>
<dbReference type="InterPro" id="IPR002694">
    <property type="entry name" value="Znf_CHC2"/>
</dbReference>
<evidence type="ECO:0000313" key="2">
    <source>
        <dbReference type="EMBL" id="RHG20144.1"/>
    </source>
</evidence>
<dbReference type="GO" id="GO:0043139">
    <property type="term" value="F:5'-3' DNA helicase activity"/>
    <property type="evidence" value="ECO:0007669"/>
    <property type="project" value="InterPro"/>
</dbReference>
<dbReference type="GO" id="GO:0003899">
    <property type="term" value="F:DNA-directed RNA polymerase activity"/>
    <property type="evidence" value="ECO:0007669"/>
    <property type="project" value="InterPro"/>
</dbReference>
<organism evidence="2 3">
    <name type="scientific">Blautia obeum</name>
    <dbReference type="NCBI Taxonomy" id="40520"/>
    <lineage>
        <taxon>Bacteria</taxon>
        <taxon>Bacillati</taxon>
        <taxon>Bacillota</taxon>
        <taxon>Clostridia</taxon>
        <taxon>Lachnospirales</taxon>
        <taxon>Lachnospiraceae</taxon>
        <taxon>Blautia</taxon>
    </lineage>
</organism>
<evidence type="ECO:0000313" key="3">
    <source>
        <dbReference type="Proteomes" id="UP000284220"/>
    </source>
</evidence>
<dbReference type="EMBL" id="QRHZ01000001">
    <property type="protein sequence ID" value="RHG20144.1"/>
    <property type="molecule type" value="Genomic_DNA"/>
</dbReference>
<dbReference type="Gene3D" id="3.90.580.10">
    <property type="entry name" value="Zinc finger, CHC2-type domain"/>
    <property type="match status" value="1"/>
</dbReference>
<dbReference type="Gene3D" id="3.40.50.300">
    <property type="entry name" value="P-loop containing nucleotide triphosphate hydrolases"/>
    <property type="match status" value="1"/>
</dbReference>